<keyword evidence="1" id="KW-0472">Membrane</keyword>
<sequence length="177" mass="20087">MKIKKIDIISIAVIGFILVSSTYIASLRYHKLKELKELTKALSVEISKGKNIRGKTKEMTQEIDSIKQRSKEFENQLPGRKNVEDFIVQINDIALKSGLTISGIRPQSISYKDLYGEVPIALNASASYPEVYNFFYLLKKIQRINKIESVTIKTQENKAKKCDVNMILKIFVSGKGK</sequence>
<keyword evidence="1" id="KW-0812">Transmembrane</keyword>
<dbReference type="EMBL" id="LBXN01000099">
    <property type="protein sequence ID" value="KKR30415.1"/>
    <property type="molecule type" value="Genomic_DNA"/>
</dbReference>
<feature type="transmembrane region" description="Helical" evidence="1">
    <location>
        <begin position="6"/>
        <end position="26"/>
    </location>
</feature>
<keyword evidence="1" id="KW-1133">Transmembrane helix</keyword>
<comment type="caution">
    <text evidence="2">The sequence shown here is derived from an EMBL/GenBank/DDBJ whole genome shotgun (WGS) entry which is preliminary data.</text>
</comment>
<dbReference type="GO" id="GO:0043683">
    <property type="term" value="P:type IV pilus assembly"/>
    <property type="evidence" value="ECO:0007669"/>
    <property type="project" value="InterPro"/>
</dbReference>
<dbReference type="InterPro" id="IPR014717">
    <property type="entry name" value="Transl_elong_EF1B/ribsomal_bS6"/>
</dbReference>
<evidence type="ECO:0000256" key="1">
    <source>
        <dbReference type="SAM" id="Phobius"/>
    </source>
</evidence>
<name>A0A0G0S6Q7_9BACT</name>
<evidence type="ECO:0000313" key="3">
    <source>
        <dbReference type="Proteomes" id="UP000034539"/>
    </source>
</evidence>
<dbReference type="AlphaFoldDB" id="A0A0G0S6Q7"/>
<dbReference type="Proteomes" id="UP000034539">
    <property type="component" value="Unassembled WGS sequence"/>
</dbReference>
<proteinExistence type="predicted"/>
<dbReference type="InterPro" id="IPR007445">
    <property type="entry name" value="PilO"/>
</dbReference>
<dbReference type="PANTHER" id="PTHR39555:SF1">
    <property type="entry name" value="TYPE IV PILUS INNER MEMBRANE COMPONENT PILO"/>
    <property type="match status" value="1"/>
</dbReference>
<organism evidence="2 3">
    <name type="scientific">Candidatus Gottesmanbacteria bacterium GW2011_GWC2_39_8</name>
    <dbReference type="NCBI Taxonomy" id="1618450"/>
    <lineage>
        <taxon>Bacteria</taxon>
        <taxon>Candidatus Gottesmaniibacteriota</taxon>
    </lineage>
</organism>
<dbReference type="GO" id="GO:0043107">
    <property type="term" value="P:type IV pilus-dependent motility"/>
    <property type="evidence" value="ECO:0007669"/>
    <property type="project" value="InterPro"/>
</dbReference>
<dbReference type="PANTHER" id="PTHR39555">
    <property type="entry name" value="FIMBRIAL ASSEMBLY PROTEIN PILO-LIKE PROTEIN-RELATED"/>
    <property type="match status" value="1"/>
</dbReference>
<evidence type="ECO:0000313" key="2">
    <source>
        <dbReference type="EMBL" id="KKR30415.1"/>
    </source>
</evidence>
<dbReference type="Gene3D" id="3.30.70.60">
    <property type="match status" value="1"/>
</dbReference>
<gene>
    <name evidence="2" type="ORF">UT63_C0099G0006</name>
</gene>
<reference evidence="2 3" key="1">
    <citation type="journal article" date="2015" name="Nature">
        <title>rRNA introns, odd ribosomes, and small enigmatic genomes across a large radiation of phyla.</title>
        <authorList>
            <person name="Brown C.T."/>
            <person name="Hug L.A."/>
            <person name="Thomas B.C."/>
            <person name="Sharon I."/>
            <person name="Castelle C.J."/>
            <person name="Singh A."/>
            <person name="Wilkins M.J."/>
            <person name="Williams K.H."/>
            <person name="Banfield J.F."/>
        </authorList>
    </citation>
    <scope>NUCLEOTIDE SEQUENCE [LARGE SCALE GENOMIC DNA]</scope>
</reference>
<accession>A0A0G0S6Q7</accession>
<dbReference type="Pfam" id="PF04350">
    <property type="entry name" value="PilO"/>
    <property type="match status" value="1"/>
</dbReference>
<protein>
    <submittedName>
        <fullName evidence="2">Type IV pilus biogenesis protein PilO</fullName>
    </submittedName>
</protein>